<sequence>MHDRRVTMTYREPEAAATTGRGRWEALADRLLESVAPYASPSGSLIVLPGPASASGRWSDGLEGYARTGLLAAFRTRGADGDDPAHLIERYARGLTAGTDPSHGERWPSIAERRQAVPEAASVAILLSETRPWLWEQLEPTVQERTVDWLAGVVGTGGYTNNWTWFQTVIEAFLQSVGGPWRQDDLDRNTEIQESLYRGDGWYSDGAGPDGSQQNFDHYAGWAWHVYPLLHARILGSELAPVHRERLRAFLDQARDLVGGTGDPLFQGRSLTYRFATLAPFWAGAIAGETPLPTGTTRALADAVLDRFVEGGAIDERGLLSIGWHREFRALRQAYTGSSSTYWASKGMMGLLLPEQHPEWSAVPETPDAPESVSVRSFTAPGWLVVRSEADGIARVLNHGSDGFRSPAGGARADNPFYHRLGYSTVTSPDLSMAGAAEPLESHVALLDAAGAPSHRDRIERVHLGDRVAISRSRVHWLDTPATAGAVADMAAWAALRRGPRVTVASVVHGVREVRLAWWNAVVSDPQPSAIDDLDAAWPEAEEPWTFRIGGWALPVHDGRWRATAASTATRDDGVASTVIGVRGLEQHGLAHRTGGDPFAEGSVTPWARGTVPAAEGDVVAALVAVGAESTLDLETPPVVDIAADRITVRWSDGAVDVVPADGVRA</sequence>
<feature type="domain" description="DUF2264" evidence="1">
    <location>
        <begin position="21"/>
        <end position="365"/>
    </location>
</feature>
<comment type="caution">
    <text evidence="2">The sequence shown here is derived from an EMBL/GenBank/DDBJ whole genome shotgun (WGS) entry which is preliminary data.</text>
</comment>
<dbReference type="InterPro" id="IPR016624">
    <property type="entry name" value="UCP014753"/>
</dbReference>
<dbReference type="PANTHER" id="PTHR35339:SF4">
    <property type="entry name" value="LINALOOL DEHYDRATASE_ISOMERASE DOMAIN-CONTAINING PROTEIN"/>
    <property type="match status" value="1"/>
</dbReference>
<keyword evidence="3" id="KW-1185">Reference proteome</keyword>
<dbReference type="InterPro" id="IPR049349">
    <property type="entry name" value="DUF2264_N"/>
</dbReference>
<gene>
    <name evidence="2" type="ORF">GCM10025760_22130</name>
</gene>
<dbReference type="Proteomes" id="UP001501407">
    <property type="component" value="Unassembled WGS sequence"/>
</dbReference>
<evidence type="ECO:0000313" key="3">
    <source>
        <dbReference type="Proteomes" id="UP001501407"/>
    </source>
</evidence>
<organism evidence="2 3">
    <name type="scientific">Microbacterium yannicii</name>
    <dbReference type="NCBI Taxonomy" id="671622"/>
    <lineage>
        <taxon>Bacteria</taxon>
        <taxon>Bacillati</taxon>
        <taxon>Actinomycetota</taxon>
        <taxon>Actinomycetes</taxon>
        <taxon>Micrococcales</taxon>
        <taxon>Microbacteriaceae</taxon>
        <taxon>Microbacterium</taxon>
    </lineage>
</organism>
<dbReference type="EMBL" id="BAABKZ010000002">
    <property type="protein sequence ID" value="GAA5092858.1"/>
    <property type="molecule type" value="Genomic_DNA"/>
</dbReference>
<dbReference type="Pfam" id="PF10022">
    <property type="entry name" value="DUF2264"/>
    <property type="match status" value="1"/>
</dbReference>
<name>A0ABP9MCF1_9MICO</name>
<accession>A0ABP9MCF1</accession>
<evidence type="ECO:0000259" key="1">
    <source>
        <dbReference type="Pfam" id="PF10022"/>
    </source>
</evidence>
<reference evidence="3" key="1">
    <citation type="journal article" date="2019" name="Int. J. Syst. Evol. Microbiol.">
        <title>The Global Catalogue of Microorganisms (GCM) 10K type strain sequencing project: providing services to taxonomists for standard genome sequencing and annotation.</title>
        <authorList>
            <consortium name="The Broad Institute Genomics Platform"/>
            <consortium name="The Broad Institute Genome Sequencing Center for Infectious Disease"/>
            <person name="Wu L."/>
            <person name="Ma J."/>
        </authorList>
    </citation>
    <scope>NUCLEOTIDE SEQUENCE [LARGE SCALE GENOMIC DNA]</scope>
    <source>
        <strain evidence="3">JCM 18959</strain>
    </source>
</reference>
<protein>
    <submittedName>
        <fullName evidence="2">DUF2264 domain-containing protein</fullName>
    </submittedName>
</protein>
<dbReference type="PANTHER" id="PTHR35339">
    <property type="entry name" value="LINALOOL DEHYDRATASE_ISOMERASE DOMAIN-CONTAINING PROTEIN"/>
    <property type="match status" value="1"/>
</dbReference>
<proteinExistence type="predicted"/>
<dbReference type="RefSeq" id="WP_241741900.1">
    <property type="nucleotide sequence ID" value="NZ_BAABKZ010000002.1"/>
</dbReference>
<evidence type="ECO:0000313" key="2">
    <source>
        <dbReference type="EMBL" id="GAA5092858.1"/>
    </source>
</evidence>